<dbReference type="InterPro" id="IPR003329">
    <property type="entry name" value="Cytidylyl_trans"/>
</dbReference>
<organism evidence="1 2">
    <name type="scientific">Faecalibacterium prausnitzii</name>
    <dbReference type="NCBI Taxonomy" id="853"/>
    <lineage>
        <taxon>Bacteria</taxon>
        <taxon>Bacillati</taxon>
        <taxon>Bacillota</taxon>
        <taxon>Clostridia</taxon>
        <taxon>Eubacteriales</taxon>
        <taxon>Oscillospiraceae</taxon>
        <taxon>Faecalibacterium</taxon>
    </lineage>
</organism>
<keyword evidence="1" id="KW-0808">Transferase</keyword>
<dbReference type="RefSeq" id="WP_158405215.1">
    <property type="nucleotide sequence ID" value="NZ_CP170812.1"/>
</dbReference>
<keyword evidence="1" id="KW-0548">Nucleotidyltransferase</keyword>
<sequence>MKTACFIPIKANSERVPGKNLRVLNGKKLYQYICEHVKTAAVFDDVYIDTNSNEIAEYADKMGFHVLERKPELAQNTANGNDLLVYHYNLCPEYDYYFQLFATAPYLQPETIQECVNRLTASEVYDSVFTATKNHGFYWLNGTPINYRPGILPRSQDMLPVVEESTGLYGIKKESLEKYRCRIGRKPYIYSVSKFEAVDINTEEDLKIAEYVGKMIFNL</sequence>
<comment type="caution">
    <text evidence="1">The sequence shown here is derived from an EMBL/GenBank/DDBJ whole genome shotgun (WGS) entry which is preliminary data.</text>
</comment>
<dbReference type="EMBL" id="JAGZAM010000011">
    <property type="protein sequence ID" value="MBS5687677.1"/>
    <property type="molecule type" value="Genomic_DNA"/>
</dbReference>
<dbReference type="CDD" id="cd02513">
    <property type="entry name" value="CMP-NeuAc_Synthase"/>
    <property type="match status" value="1"/>
</dbReference>
<dbReference type="Proteomes" id="UP000733372">
    <property type="component" value="Unassembled WGS sequence"/>
</dbReference>
<dbReference type="InterPro" id="IPR029044">
    <property type="entry name" value="Nucleotide-diphossugar_trans"/>
</dbReference>
<dbReference type="PANTHER" id="PTHR21485:SF6">
    <property type="entry name" value="N-ACYLNEURAMINATE CYTIDYLYLTRANSFERASE-RELATED"/>
    <property type="match status" value="1"/>
</dbReference>
<name>A0A564TX95_9FIRM</name>
<dbReference type="Pfam" id="PF02348">
    <property type="entry name" value="CTP_transf_3"/>
    <property type="match status" value="1"/>
</dbReference>
<evidence type="ECO:0000313" key="2">
    <source>
        <dbReference type="Proteomes" id="UP000733372"/>
    </source>
</evidence>
<gene>
    <name evidence="1" type="ORF">KHW66_06465</name>
</gene>
<protein>
    <submittedName>
        <fullName evidence="1">Acylneuraminate cytidylyltransferase family protein</fullName>
    </submittedName>
</protein>
<dbReference type="PANTHER" id="PTHR21485">
    <property type="entry name" value="HAD SUPERFAMILY MEMBERS CMAS AND KDSC"/>
    <property type="match status" value="1"/>
</dbReference>
<evidence type="ECO:0000313" key="1">
    <source>
        <dbReference type="EMBL" id="MBS5687677.1"/>
    </source>
</evidence>
<accession>A0A564TX95</accession>
<dbReference type="InterPro" id="IPR050793">
    <property type="entry name" value="CMP-NeuNAc_synthase"/>
</dbReference>
<dbReference type="SUPFAM" id="SSF53448">
    <property type="entry name" value="Nucleotide-diphospho-sugar transferases"/>
    <property type="match status" value="1"/>
</dbReference>
<dbReference type="Gene3D" id="3.90.550.10">
    <property type="entry name" value="Spore Coat Polysaccharide Biosynthesis Protein SpsA, Chain A"/>
    <property type="match status" value="1"/>
</dbReference>
<dbReference type="AlphaFoldDB" id="A0A564TX95"/>
<proteinExistence type="predicted"/>
<reference evidence="1" key="1">
    <citation type="submission" date="2021-02" db="EMBL/GenBank/DDBJ databases">
        <title>Infant gut strain persistence is associated with maternal origin, phylogeny, and functional potential including surface adhesion and iron acquisition.</title>
        <authorList>
            <person name="Lou Y.C."/>
        </authorList>
    </citation>
    <scope>NUCLEOTIDE SEQUENCE</scope>
    <source>
        <strain evidence="1">L3_101_367G1_dasL3_101_367G1_metabat.metabat.26</strain>
    </source>
</reference>
<dbReference type="GO" id="GO:0008781">
    <property type="term" value="F:N-acylneuraminate cytidylyltransferase activity"/>
    <property type="evidence" value="ECO:0007669"/>
    <property type="project" value="TreeGrafter"/>
</dbReference>